<accession>A0A6A6TNU5</accession>
<feature type="domain" description="Calpain catalytic" evidence="8">
    <location>
        <begin position="235"/>
        <end position="549"/>
    </location>
</feature>
<dbReference type="PROSITE" id="PS50203">
    <property type="entry name" value="CALPAIN_CAT"/>
    <property type="match status" value="1"/>
</dbReference>
<evidence type="ECO:0000256" key="7">
    <source>
        <dbReference type="SAM" id="MobiDB-lite"/>
    </source>
</evidence>
<dbReference type="AlphaFoldDB" id="A0A6A6TNU5"/>
<gene>
    <name evidence="9" type="ORF">K491DRAFT_773827</name>
</gene>
<comment type="similarity">
    <text evidence="1">Belongs to the peptidase C2 family. PalB/RIM13 subfamily.</text>
</comment>
<keyword evidence="10" id="KW-1185">Reference proteome</keyword>
<evidence type="ECO:0000313" key="9">
    <source>
        <dbReference type="EMBL" id="KAF2661480.1"/>
    </source>
</evidence>
<keyword evidence="2 5" id="KW-0645">Protease</keyword>
<keyword evidence="6" id="KW-0175">Coiled coil</keyword>
<dbReference type="Proteomes" id="UP000799324">
    <property type="component" value="Unassembled WGS sequence"/>
</dbReference>
<protein>
    <submittedName>
        <fullName evidence="9">Calpain-like protease palB/rim-13</fullName>
    </submittedName>
</protein>
<organism evidence="9 10">
    <name type="scientific">Lophiostoma macrostomum CBS 122681</name>
    <dbReference type="NCBI Taxonomy" id="1314788"/>
    <lineage>
        <taxon>Eukaryota</taxon>
        <taxon>Fungi</taxon>
        <taxon>Dikarya</taxon>
        <taxon>Ascomycota</taxon>
        <taxon>Pezizomycotina</taxon>
        <taxon>Dothideomycetes</taxon>
        <taxon>Pleosporomycetidae</taxon>
        <taxon>Pleosporales</taxon>
        <taxon>Lophiostomataceae</taxon>
        <taxon>Lophiostoma</taxon>
    </lineage>
</organism>
<sequence>MADRQAQFQAFKAEASRIEEELQYAKDRADAVDVLARQAETLIKAIIRAPSDEEKTELRKKVKSLAEFGTRVKAGEEWTPRIASKSSEKRPSSSAGTKDTRSVEGMRDLSSVSAAPAQTIPLRDPFHSALSSYTARNAVHPASRVDSSRLRLNETVDKGERVGDLVVAGPAGALAPSTANAGDMADDKVLSTIKTPTNAPSSRRRMVAPISRREKSKKEEIILLRGSLIDGNKYPPWDKNPSAAEFFTTAEFTDPQDLAVSPYQMQFFEGWLRAGKALPPPKYSHGSASGPVMHTSGLVDLVQDAATDCSVVASLCAVIARTERGHSELLTPLIWPFDGNRKLPVLSPNGKYVVRLNFNGCWRKVIIDDRLPSSSNRVLHVMDRQTPGLLYPALLEKAYLKLRGGYDFPGSNSCSDLFAFTGWVPEQIYLQEAETVPAQLWDRIYNGFDIGAVLITAGTGKMSPGQERTLGLEGQHSYAVLDMVQTDDECLLFLKNPWAEGKEWRGLRPSSAPTRGSVQTSDLSSSNTFWVDLQQLMQHFESLYLNWNPAIFGHRQDIHFQWNIRNNAAPSGGCIIDHPQFSLSVKGEDKIWLLLSRHFLDPSKSKEQDPNDKDELGDNSAFQLDAQGHSAGEAREGYMSLLVFLGNGERLYLKDNYVERGTYVNAPQSLVKLQANDNKTYTIVVDQEEMPAREYSFTLTAFSDSPVSLEPASHKYIHKKVERGSWTKSNAGGSTASLTYFDNPQYTLEVKTKGPVIIILRSGKHQNPLHVKLVLGYGKRLYQLKNRDIVADSGEYREACAVAENLELQPGLYTIICSLFEPEKTGDYSVQVESTGGFNLKPIPRDGAGLLRTKLAHACFAPTINKIAAPIVPRRLIQIIVIARFSEARSPRAQDLGMTARSPLRLSIEQGRGPDRRFFITSGGGEYSDATIVRTESVDLAPLSLEEDDLWIVLERLSSPGGPVEELYEVELFTDTQSPARVGVWREWS</sequence>
<dbReference type="PANTHER" id="PTHR46143">
    <property type="entry name" value="CALPAIN-7"/>
    <property type="match status" value="1"/>
</dbReference>
<dbReference type="Pfam" id="PF25435">
    <property type="entry name" value="PalB_C"/>
    <property type="match status" value="1"/>
</dbReference>
<dbReference type="SUPFAM" id="SSF49758">
    <property type="entry name" value="Calpain large subunit, middle domain (domain III)"/>
    <property type="match status" value="2"/>
</dbReference>
<feature type="active site" evidence="5">
    <location>
        <position position="496"/>
    </location>
</feature>
<feature type="active site" evidence="5">
    <location>
        <position position="476"/>
    </location>
</feature>
<dbReference type="Pfam" id="PF01067">
    <property type="entry name" value="Calpain_III"/>
    <property type="match status" value="1"/>
</dbReference>
<dbReference type="OrthoDB" id="167576at2759"/>
<evidence type="ECO:0000313" key="10">
    <source>
        <dbReference type="Proteomes" id="UP000799324"/>
    </source>
</evidence>
<evidence type="ECO:0000256" key="6">
    <source>
        <dbReference type="SAM" id="Coils"/>
    </source>
</evidence>
<dbReference type="Gene3D" id="3.90.70.10">
    <property type="entry name" value="Cysteine proteinases"/>
    <property type="match status" value="1"/>
</dbReference>
<dbReference type="InterPro" id="IPR022682">
    <property type="entry name" value="Calpain_domain_III"/>
</dbReference>
<evidence type="ECO:0000256" key="4">
    <source>
        <dbReference type="ARBA" id="ARBA00022807"/>
    </source>
</evidence>
<feature type="active site" evidence="5">
    <location>
        <position position="309"/>
    </location>
</feature>
<evidence type="ECO:0000256" key="1">
    <source>
        <dbReference type="ARBA" id="ARBA00010193"/>
    </source>
</evidence>
<dbReference type="InterPro" id="IPR001300">
    <property type="entry name" value="Peptidase_C2_calpain_cat"/>
</dbReference>
<evidence type="ECO:0000259" key="8">
    <source>
        <dbReference type="PROSITE" id="PS50203"/>
    </source>
</evidence>
<dbReference type="EMBL" id="MU004293">
    <property type="protein sequence ID" value="KAF2661480.1"/>
    <property type="molecule type" value="Genomic_DNA"/>
</dbReference>
<dbReference type="InterPro" id="IPR038765">
    <property type="entry name" value="Papain-like_cys_pep_sf"/>
</dbReference>
<dbReference type="CDD" id="cd00044">
    <property type="entry name" value="CysPc"/>
    <property type="match status" value="1"/>
</dbReference>
<dbReference type="SMART" id="SM00720">
    <property type="entry name" value="calpain_III"/>
    <property type="match status" value="1"/>
</dbReference>
<proteinExistence type="inferred from homology"/>
<dbReference type="SMART" id="SM00230">
    <property type="entry name" value="CysPc"/>
    <property type="match status" value="1"/>
</dbReference>
<dbReference type="PANTHER" id="PTHR46143:SF1">
    <property type="entry name" value="CALPAIN-7"/>
    <property type="match status" value="1"/>
</dbReference>
<dbReference type="GO" id="GO:0004198">
    <property type="term" value="F:calcium-dependent cysteine-type endopeptidase activity"/>
    <property type="evidence" value="ECO:0007669"/>
    <property type="project" value="InterPro"/>
</dbReference>
<dbReference type="InterPro" id="IPR022683">
    <property type="entry name" value="Calpain_III"/>
</dbReference>
<feature type="coiled-coil region" evidence="6">
    <location>
        <begin position="1"/>
        <end position="28"/>
    </location>
</feature>
<dbReference type="InterPro" id="IPR036213">
    <property type="entry name" value="Calpain_III_sf"/>
</dbReference>
<evidence type="ECO:0000256" key="2">
    <source>
        <dbReference type="ARBA" id="ARBA00022670"/>
    </source>
</evidence>
<evidence type="ECO:0000256" key="3">
    <source>
        <dbReference type="ARBA" id="ARBA00022801"/>
    </source>
</evidence>
<dbReference type="Pfam" id="PF00648">
    <property type="entry name" value="Peptidase_C2"/>
    <property type="match status" value="1"/>
</dbReference>
<dbReference type="Gene3D" id="2.60.120.380">
    <property type="match status" value="1"/>
</dbReference>
<reference evidence="9" key="1">
    <citation type="journal article" date="2020" name="Stud. Mycol.">
        <title>101 Dothideomycetes genomes: a test case for predicting lifestyles and emergence of pathogens.</title>
        <authorList>
            <person name="Haridas S."/>
            <person name="Albert R."/>
            <person name="Binder M."/>
            <person name="Bloem J."/>
            <person name="Labutti K."/>
            <person name="Salamov A."/>
            <person name="Andreopoulos B."/>
            <person name="Baker S."/>
            <person name="Barry K."/>
            <person name="Bills G."/>
            <person name="Bluhm B."/>
            <person name="Cannon C."/>
            <person name="Castanera R."/>
            <person name="Culley D."/>
            <person name="Daum C."/>
            <person name="Ezra D."/>
            <person name="Gonzalez J."/>
            <person name="Henrissat B."/>
            <person name="Kuo A."/>
            <person name="Liang C."/>
            <person name="Lipzen A."/>
            <person name="Lutzoni F."/>
            <person name="Magnuson J."/>
            <person name="Mondo S."/>
            <person name="Nolan M."/>
            <person name="Ohm R."/>
            <person name="Pangilinan J."/>
            <person name="Park H.-J."/>
            <person name="Ramirez L."/>
            <person name="Alfaro M."/>
            <person name="Sun H."/>
            <person name="Tritt A."/>
            <person name="Yoshinaga Y."/>
            <person name="Zwiers L.-H."/>
            <person name="Turgeon B."/>
            <person name="Goodwin S."/>
            <person name="Spatafora J."/>
            <person name="Crous P."/>
            <person name="Grigoriev I."/>
        </authorList>
    </citation>
    <scope>NUCLEOTIDE SEQUENCE</scope>
    <source>
        <strain evidence="9">CBS 122681</strain>
    </source>
</reference>
<dbReference type="GO" id="GO:0006508">
    <property type="term" value="P:proteolysis"/>
    <property type="evidence" value="ECO:0007669"/>
    <property type="project" value="UniProtKB-KW"/>
</dbReference>
<feature type="compositionally biased region" description="Basic and acidic residues" evidence="7">
    <location>
        <begin position="98"/>
        <end position="107"/>
    </location>
</feature>
<keyword evidence="3 5" id="KW-0378">Hydrolase</keyword>
<name>A0A6A6TNU5_9PLEO</name>
<dbReference type="InterPro" id="IPR051297">
    <property type="entry name" value="PalB/RIM13"/>
</dbReference>
<evidence type="ECO:0000256" key="5">
    <source>
        <dbReference type="PROSITE-ProRule" id="PRU00239"/>
    </source>
</evidence>
<feature type="region of interest" description="Disordered" evidence="7">
    <location>
        <begin position="79"/>
        <end position="112"/>
    </location>
</feature>
<dbReference type="SUPFAM" id="SSF54001">
    <property type="entry name" value="Cysteine proteinases"/>
    <property type="match status" value="1"/>
</dbReference>
<keyword evidence="4 5" id="KW-0788">Thiol protease</keyword>